<keyword evidence="1" id="KW-0812">Transmembrane</keyword>
<evidence type="ECO:0000313" key="3">
    <source>
        <dbReference type="Proteomes" id="UP000239649"/>
    </source>
</evidence>
<evidence type="ECO:0000256" key="1">
    <source>
        <dbReference type="SAM" id="Phobius"/>
    </source>
</evidence>
<gene>
    <name evidence="2" type="ORF">C2E20_0581</name>
</gene>
<feature type="transmembrane region" description="Helical" evidence="1">
    <location>
        <begin position="102"/>
        <end position="119"/>
    </location>
</feature>
<comment type="caution">
    <text evidence="2">The sequence shown here is derived from an EMBL/GenBank/DDBJ whole genome shotgun (WGS) entry which is preliminary data.</text>
</comment>
<feature type="transmembrane region" description="Helical" evidence="1">
    <location>
        <begin position="252"/>
        <end position="275"/>
    </location>
</feature>
<organism evidence="2 3">
    <name type="scientific">Micractinium conductrix</name>
    <dbReference type="NCBI Taxonomy" id="554055"/>
    <lineage>
        <taxon>Eukaryota</taxon>
        <taxon>Viridiplantae</taxon>
        <taxon>Chlorophyta</taxon>
        <taxon>core chlorophytes</taxon>
        <taxon>Trebouxiophyceae</taxon>
        <taxon>Chlorellales</taxon>
        <taxon>Chlorellaceae</taxon>
        <taxon>Chlorella clade</taxon>
        <taxon>Micractinium</taxon>
    </lineage>
</organism>
<feature type="transmembrane region" description="Helical" evidence="1">
    <location>
        <begin position="72"/>
        <end position="90"/>
    </location>
</feature>
<feature type="transmembrane region" description="Helical" evidence="1">
    <location>
        <begin position="189"/>
        <end position="207"/>
    </location>
</feature>
<proteinExistence type="predicted"/>
<sequence length="292" mass="29282">MASLPSGTSQFFLDFFPAAHAALQHRLPNLWDQMQPGWLAAACPEVALPLGCSGCSGGSGAAAPFLLRNPSLLPVQLAGVAVAVAGLVHLRAPRWAYLRASLLFFAAMQTSSIVCHVLATRGSGLWHAALLADVAATGASSLCLLASQALPAPTTTAGAAAATRRCWAGAAAVVAGVATLRSLPWVPEATYIGTTALASAATGLGLLRRWAALPAHARVRHLPALALAGLGVAAMVLSLPLDPLLCAAAGPWLGTVPVLFAGCDLGFAALVLLAADGEGLAAAGGGRAEKAD</sequence>
<accession>A0A2P6VQB8</accession>
<keyword evidence="1" id="KW-0472">Membrane</keyword>
<keyword evidence="3" id="KW-1185">Reference proteome</keyword>
<feature type="transmembrane region" description="Helical" evidence="1">
    <location>
        <begin position="166"/>
        <end position="183"/>
    </location>
</feature>
<dbReference type="AlphaFoldDB" id="A0A2P6VQB8"/>
<dbReference type="Proteomes" id="UP000239649">
    <property type="component" value="Unassembled WGS sequence"/>
</dbReference>
<reference evidence="2" key="2">
    <citation type="submission" date="2018-02" db="EMBL/GenBank/DDBJ databases">
        <authorList>
            <person name="Cohen D.B."/>
            <person name="Kent A.D."/>
        </authorList>
    </citation>
    <scope>NUCLEOTIDE SEQUENCE</scope>
    <source>
        <strain evidence="2">SAG 241.80</strain>
    </source>
</reference>
<evidence type="ECO:0000313" key="2">
    <source>
        <dbReference type="EMBL" id="PSC76294.1"/>
    </source>
</evidence>
<name>A0A2P6VQB8_9CHLO</name>
<protein>
    <submittedName>
        <fullName evidence="2">Uncharacterized protein</fullName>
    </submittedName>
</protein>
<feature type="transmembrane region" description="Helical" evidence="1">
    <location>
        <begin position="219"/>
        <end position="240"/>
    </location>
</feature>
<reference evidence="2 3" key="1">
    <citation type="journal article" date="2018" name="Plant J.">
        <title>Genome sequences of Chlorella sorokiniana UTEX 1602 and Micractinium conductrix SAG 241.80: implications to maltose excretion by a green alga.</title>
        <authorList>
            <person name="Arriola M.B."/>
            <person name="Velmurugan N."/>
            <person name="Zhang Y."/>
            <person name="Plunkett M.H."/>
            <person name="Hondzo H."/>
            <person name="Barney B.M."/>
        </authorList>
    </citation>
    <scope>NUCLEOTIDE SEQUENCE [LARGE SCALE GENOMIC DNA]</scope>
    <source>
        <strain evidence="2 3">SAG 241.80</strain>
    </source>
</reference>
<keyword evidence="1" id="KW-1133">Transmembrane helix</keyword>
<dbReference type="EMBL" id="LHPF02000001">
    <property type="protein sequence ID" value="PSC76295.1"/>
    <property type="molecule type" value="Genomic_DNA"/>
</dbReference>
<dbReference type="EMBL" id="LHPF02000001">
    <property type="protein sequence ID" value="PSC76294.1"/>
    <property type="molecule type" value="Genomic_DNA"/>
</dbReference>
<feature type="transmembrane region" description="Helical" evidence="1">
    <location>
        <begin position="125"/>
        <end position="145"/>
    </location>
</feature>